<protein>
    <submittedName>
        <fullName evidence="1">Uncharacterized protein</fullName>
    </submittedName>
</protein>
<dbReference type="AlphaFoldDB" id="A0A6N2RIJ9"/>
<dbReference type="EMBL" id="CACRSS010000002">
    <property type="protein sequence ID" value="VYS80258.1"/>
    <property type="molecule type" value="Genomic_DNA"/>
</dbReference>
<dbReference type="RefSeq" id="WP_102721067.1">
    <property type="nucleotide sequence ID" value="NZ_CACRSS010000002.1"/>
</dbReference>
<accession>A0A6N2RIJ9</accession>
<dbReference type="OrthoDB" id="199957at2"/>
<evidence type="ECO:0000313" key="1">
    <source>
        <dbReference type="EMBL" id="VYS80258.1"/>
    </source>
</evidence>
<organism evidence="1">
    <name type="scientific">Akkermansia muciniphila</name>
    <dbReference type="NCBI Taxonomy" id="239935"/>
    <lineage>
        <taxon>Bacteria</taxon>
        <taxon>Pseudomonadati</taxon>
        <taxon>Verrucomicrobiota</taxon>
        <taxon>Verrucomicrobiia</taxon>
        <taxon>Verrucomicrobiales</taxon>
        <taxon>Akkermansiaceae</taxon>
        <taxon>Akkermansia</taxon>
    </lineage>
</organism>
<proteinExistence type="predicted"/>
<sequence length="108" mass="11873">MKLNLTEGQKKAALEAGKQGMKNAYEKSKSRPGLTWWERLLWVVLAGVAYAASSLLSGCGHTIDVTAERTEICRDGACLVLEPGRLSYSQAQPETEVQPVIQRIRKGK</sequence>
<reference evidence="1" key="1">
    <citation type="submission" date="2019-11" db="EMBL/GenBank/DDBJ databases">
        <authorList>
            <person name="Feng L."/>
        </authorList>
    </citation>
    <scope>NUCLEOTIDE SEQUENCE</scope>
    <source>
        <strain evidence="1">AMuciniphilaLFYP55</strain>
    </source>
</reference>
<gene>
    <name evidence="1" type="ORF">AMLFYP55_01632</name>
</gene>
<name>A0A6N2RIJ9_9BACT</name>